<evidence type="ECO:0000256" key="3">
    <source>
        <dbReference type="ARBA" id="ARBA00022833"/>
    </source>
</evidence>
<keyword evidence="6" id="KW-1185">Reference proteome</keyword>
<evidence type="ECO:0000256" key="2">
    <source>
        <dbReference type="ARBA" id="ARBA00022771"/>
    </source>
</evidence>
<evidence type="ECO:0000256" key="1">
    <source>
        <dbReference type="ARBA" id="ARBA00022723"/>
    </source>
</evidence>
<protein>
    <submittedName>
        <fullName evidence="5">Str. FM013</fullName>
    </submittedName>
</protein>
<keyword evidence="3" id="KW-0862">Zinc</keyword>
<evidence type="ECO:0000259" key="4">
    <source>
        <dbReference type="SMART" id="SM01328"/>
    </source>
</evidence>
<gene>
    <name evidence="5" type="ORF">PCAMFM013_S081g000007</name>
</gene>
<evidence type="ECO:0000313" key="5">
    <source>
        <dbReference type="EMBL" id="CRL31148.1"/>
    </source>
</evidence>
<dbReference type="STRING" id="1429867.A0A0G4PXB8"/>
<dbReference type="InterPro" id="IPR027377">
    <property type="entry name" value="ZAR1/RTP1-5-like_Znf-3CxxC"/>
</dbReference>
<dbReference type="Proteomes" id="UP000053732">
    <property type="component" value="Unassembled WGS sequence"/>
</dbReference>
<name>A0A0G4PXB8_PENC3</name>
<organism evidence="5 6">
    <name type="scientific">Penicillium camemberti (strain FM 013)</name>
    <dbReference type="NCBI Taxonomy" id="1429867"/>
    <lineage>
        <taxon>Eukaryota</taxon>
        <taxon>Fungi</taxon>
        <taxon>Dikarya</taxon>
        <taxon>Ascomycota</taxon>
        <taxon>Pezizomycotina</taxon>
        <taxon>Eurotiomycetes</taxon>
        <taxon>Eurotiomycetidae</taxon>
        <taxon>Eurotiales</taxon>
        <taxon>Aspergillaceae</taxon>
        <taxon>Penicillium</taxon>
    </lineage>
</organism>
<keyword evidence="2" id="KW-0863">Zinc-finger</keyword>
<dbReference type="AlphaFoldDB" id="A0A0G4PXB8"/>
<keyword evidence="1" id="KW-0479">Metal-binding</keyword>
<dbReference type="SMART" id="SM01328">
    <property type="entry name" value="zf-3CxxC"/>
    <property type="match status" value="1"/>
</dbReference>
<sequence>MLPAKKQKPIATWSMYKNLHDEVSSLLVEPDLHYEFYENDDDMSSTNMRDTNVMGRFVCHNRACRARGWSSNMIAITIRLFPGQKYNARVYHQRCKFCHWLSRPVLDQSYAERIVYWIRQWNGIRVERPPISRDSKGPHNRQLCEGCKAGHCSQADEDWVAQLDRFVSCKS</sequence>
<dbReference type="GO" id="GO:0008270">
    <property type="term" value="F:zinc ion binding"/>
    <property type="evidence" value="ECO:0007669"/>
    <property type="project" value="UniProtKB-KW"/>
</dbReference>
<accession>A0A0G4PXB8</accession>
<reference evidence="5 6" key="1">
    <citation type="journal article" date="2014" name="Nat. Commun.">
        <title>Multiple recent horizontal transfers of a large genomic region in cheese making fungi.</title>
        <authorList>
            <person name="Cheeseman K."/>
            <person name="Ropars J."/>
            <person name="Renault P."/>
            <person name="Dupont J."/>
            <person name="Gouzy J."/>
            <person name="Branca A."/>
            <person name="Abraham A.L."/>
            <person name="Ceppi M."/>
            <person name="Conseiller E."/>
            <person name="Debuchy R."/>
            <person name="Malagnac F."/>
            <person name="Goarin A."/>
            <person name="Silar P."/>
            <person name="Lacoste S."/>
            <person name="Sallet E."/>
            <person name="Bensimon A."/>
            <person name="Giraud T."/>
            <person name="Brygoo Y."/>
        </authorList>
    </citation>
    <scope>NUCLEOTIDE SEQUENCE [LARGE SCALE GENOMIC DNA]</scope>
    <source>
        <strain evidence="6">FM 013</strain>
    </source>
</reference>
<dbReference type="Pfam" id="PF13695">
    <property type="entry name" value="Zn_ribbon_3CxxC"/>
    <property type="match status" value="1"/>
</dbReference>
<proteinExistence type="predicted"/>
<dbReference type="EMBL" id="HG793212">
    <property type="protein sequence ID" value="CRL31148.1"/>
    <property type="molecule type" value="Genomic_DNA"/>
</dbReference>
<feature type="domain" description="3CxxC-type" evidence="4">
    <location>
        <begin position="52"/>
        <end position="150"/>
    </location>
</feature>
<evidence type="ECO:0000313" key="6">
    <source>
        <dbReference type="Proteomes" id="UP000053732"/>
    </source>
</evidence>